<evidence type="ECO:0000313" key="1">
    <source>
        <dbReference type="EMBL" id="SVA98871.1"/>
    </source>
</evidence>
<evidence type="ECO:0008006" key="2">
    <source>
        <dbReference type="Google" id="ProtNLM"/>
    </source>
</evidence>
<proteinExistence type="predicted"/>
<sequence length="310" mass="36477">MNYSLTIFKSIYDNKTHKRLNFSSYKTFEKMFFDLAQETRKDKKSAPLISPAIYKDKTTRANENVLGWANWCAVDIDEHNFSDPIEKDILEHYGKWNHICYSTASSTIKKPKFRMVFPLSKPVHKDSIKHFWYALNKELGDVGDPQTKDLSRMYYVPGKYEGAHNFIFNNFHGVDMDPLEIISKHDYVERSSNLLDNLPKAIREQLLAHRKNELTNTSVTWNNYRDCPFVNKKLVKEYNEITDTGWYAKMYAIMVSIAGNAIRKKYPITAQEITTLCKEIDFENGNWYKSRPFNKEADRAIEYIHRNIYS</sequence>
<gene>
    <name evidence="1" type="ORF">METZ01_LOCUS151725</name>
</gene>
<protein>
    <recommendedName>
        <fullName evidence="2">Primase C-terminal 1 domain-containing protein</fullName>
    </recommendedName>
</protein>
<dbReference type="AlphaFoldDB" id="A0A382AC94"/>
<organism evidence="1">
    <name type="scientific">marine metagenome</name>
    <dbReference type="NCBI Taxonomy" id="408172"/>
    <lineage>
        <taxon>unclassified sequences</taxon>
        <taxon>metagenomes</taxon>
        <taxon>ecological metagenomes</taxon>
    </lineage>
</organism>
<dbReference type="EMBL" id="UINC01024701">
    <property type="protein sequence ID" value="SVA98871.1"/>
    <property type="molecule type" value="Genomic_DNA"/>
</dbReference>
<reference evidence="1" key="1">
    <citation type="submission" date="2018-05" db="EMBL/GenBank/DDBJ databases">
        <authorList>
            <person name="Lanie J.A."/>
            <person name="Ng W.-L."/>
            <person name="Kazmierczak K.M."/>
            <person name="Andrzejewski T.M."/>
            <person name="Davidsen T.M."/>
            <person name="Wayne K.J."/>
            <person name="Tettelin H."/>
            <person name="Glass J.I."/>
            <person name="Rusch D."/>
            <person name="Podicherti R."/>
            <person name="Tsui H.-C.T."/>
            <person name="Winkler M.E."/>
        </authorList>
    </citation>
    <scope>NUCLEOTIDE SEQUENCE</scope>
</reference>
<name>A0A382AC94_9ZZZZ</name>
<accession>A0A382AC94</accession>